<gene>
    <name evidence="1" type="ORF">SAMN05660206_11250</name>
</gene>
<dbReference type="AlphaFoldDB" id="A0A1I6VAL7"/>
<dbReference type="GO" id="GO:0016757">
    <property type="term" value="F:glycosyltransferase activity"/>
    <property type="evidence" value="ECO:0007669"/>
    <property type="project" value="InterPro"/>
</dbReference>
<dbReference type="EMBL" id="FOZZ01000012">
    <property type="protein sequence ID" value="SFT10707.1"/>
    <property type="molecule type" value="Genomic_DNA"/>
</dbReference>
<organism evidence="1 2">
    <name type="scientific">Sphingobacterium wenxiniae</name>
    <dbReference type="NCBI Taxonomy" id="683125"/>
    <lineage>
        <taxon>Bacteria</taxon>
        <taxon>Pseudomonadati</taxon>
        <taxon>Bacteroidota</taxon>
        <taxon>Sphingobacteriia</taxon>
        <taxon>Sphingobacteriales</taxon>
        <taxon>Sphingobacteriaceae</taxon>
        <taxon>Sphingobacterium</taxon>
    </lineage>
</organism>
<dbReference type="STRING" id="683125.SAMN05660206_11250"/>
<dbReference type="InterPro" id="IPR008441">
    <property type="entry name" value="AfumC-like_glycosyl_Trfase"/>
</dbReference>
<reference evidence="1 2" key="1">
    <citation type="submission" date="2016-10" db="EMBL/GenBank/DDBJ databases">
        <authorList>
            <person name="de Groot N.N."/>
        </authorList>
    </citation>
    <scope>NUCLEOTIDE SEQUENCE [LARGE SCALE GENOMIC DNA]</scope>
    <source>
        <strain evidence="1 2">DSM 22789</strain>
    </source>
</reference>
<dbReference type="Proteomes" id="UP000198785">
    <property type="component" value="Unassembled WGS sequence"/>
</dbReference>
<sequence>MTPAIIDYPHQLTHRHGVPFVVWCYWEGPPMTGNRRLSFEYLQAHIQVPICLITPDNLHHFIVEGHPLPRAFNQLSIVHRSDYIRAYLLHHYGGGWHDIKATEVSYEKVWEEFRNDAIWIVGKREIAKGAAKIYNADGDFVPDHYQKLIAVPSWVGRPQTSLSADLLSGIEAIIEQNADTLFMYPAKHPREKRISSRNPIKRLFTIIKFKYQKRSIHYPLDWTLFGNVFHPAILKYHQHVSFKLPADKRKNAGIYHRS</sequence>
<evidence type="ECO:0000313" key="1">
    <source>
        <dbReference type="EMBL" id="SFT10707.1"/>
    </source>
</evidence>
<evidence type="ECO:0000313" key="2">
    <source>
        <dbReference type="Proteomes" id="UP000198785"/>
    </source>
</evidence>
<proteinExistence type="predicted"/>
<dbReference type="Pfam" id="PF05704">
    <property type="entry name" value="Caps_synth"/>
    <property type="match status" value="1"/>
</dbReference>
<dbReference type="RefSeq" id="WP_139227607.1">
    <property type="nucleotide sequence ID" value="NZ_FOZZ01000012.1"/>
</dbReference>
<protein>
    <submittedName>
        <fullName evidence="1">Capsular polysaccharide synthesis protein</fullName>
    </submittedName>
</protein>
<dbReference type="OrthoDB" id="1259853at2"/>
<name>A0A1I6VAL7_9SPHI</name>
<keyword evidence="2" id="KW-1185">Reference proteome</keyword>
<accession>A0A1I6VAL7</accession>